<dbReference type="Pfam" id="PF02498">
    <property type="entry name" value="Bro-N"/>
    <property type="match status" value="1"/>
</dbReference>
<evidence type="ECO:0000313" key="4">
    <source>
        <dbReference type="Proteomes" id="UP001597053"/>
    </source>
</evidence>
<gene>
    <name evidence="3" type="ORF">ACFQZ8_00910</name>
</gene>
<evidence type="ECO:0000259" key="2">
    <source>
        <dbReference type="Pfam" id="PF03374"/>
    </source>
</evidence>
<proteinExistence type="predicted"/>
<evidence type="ECO:0000259" key="1">
    <source>
        <dbReference type="Pfam" id="PF02498"/>
    </source>
</evidence>
<dbReference type="InterPro" id="IPR003497">
    <property type="entry name" value="BRO_N_domain"/>
</dbReference>
<protein>
    <submittedName>
        <fullName evidence="3">Phage antirepressor KilAC domain-containing protein</fullName>
    </submittedName>
</protein>
<dbReference type="Pfam" id="PF03374">
    <property type="entry name" value="ANT"/>
    <property type="match status" value="1"/>
</dbReference>
<keyword evidence="4" id="KW-1185">Reference proteome</keyword>
<dbReference type="InterPro" id="IPR005039">
    <property type="entry name" value="Ant_C"/>
</dbReference>
<comment type="caution">
    <text evidence="3">The sequence shown here is derived from an EMBL/GenBank/DDBJ whole genome shotgun (WGS) entry which is preliminary data.</text>
</comment>
<accession>A0ABW2ZW22</accession>
<dbReference type="EMBL" id="JBHTHM010000010">
    <property type="protein sequence ID" value="MFD0782491.1"/>
    <property type="molecule type" value="Genomic_DNA"/>
</dbReference>
<feature type="domain" description="Bro-N" evidence="1">
    <location>
        <begin position="20"/>
        <end position="114"/>
    </location>
</feature>
<organism evidence="3 4">
    <name type="scientific">Micromonospora azadirachtae</name>
    <dbReference type="NCBI Taxonomy" id="1970735"/>
    <lineage>
        <taxon>Bacteria</taxon>
        <taxon>Bacillati</taxon>
        <taxon>Actinomycetota</taxon>
        <taxon>Actinomycetes</taxon>
        <taxon>Micromonosporales</taxon>
        <taxon>Micromonosporaceae</taxon>
        <taxon>Micromonospora</taxon>
    </lineage>
</organism>
<dbReference type="Proteomes" id="UP001597053">
    <property type="component" value="Unassembled WGS sequence"/>
</dbReference>
<feature type="domain" description="Antirepressor protein C-terminal" evidence="2">
    <location>
        <begin position="170"/>
        <end position="274"/>
    </location>
</feature>
<name>A0ABW2ZW22_9ACTN</name>
<reference evidence="4" key="1">
    <citation type="journal article" date="2019" name="Int. J. Syst. Evol. Microbiol.">
        <title>The Global Catalogue of Microorganisms (GCM) 10K type strain sequencing project: providing services to taxonomists for standard genome sequencing and annotation.</title>
        <authorList>
            <consortium name="The Broad Institute Genomics Platform"/>
            <consortium name="The Broad Institute Genome Sequencing Center for Infectious Disease"/>
            <person name="Wu L."/>
            <person name="Ma J."/>
        </authorList>
    </citation>
    <scope>NUCLEOTIDE SEQUENCE [LARGE SCALE GENOMIC DNA]</scope>
    <source>
        <strain evidence="4">JCM 32148</strain>
    </source>
</reference>
<sequence length="305" mass="34338">MYEVDTYNTASPFDAAKRLDDSGNEFWSARDLQTMMGYTEWRNFDDAIQRAMAACRNSGYSVEENFMQVTQLGDAGNLGMQERKDYHLSRYGSYLLAMNGDPRKPEIANAQTYFAVKTREAELAPTGGLIYPQNYAEALRAHADAVERAEREALARREAEENAIALEVALDAVAPEVLAFRDCLSQINTLGLQDAARVLVPVTGMGPNQFLAKLREDGILFHGRYGANKVNFPSAEYVEHGYFRQVPGFTSEWGETQLKTRITRKGFEFIIRKYATPEALNNLQSELMREFSNAAPRRIDYLPGA</sequence>
<evidence type="ECO:0000313" key="3">
    <source>
        <dbReference type="EMBL" id="MFD0782491.1"/>
    </source>
</evidence>